<evidence type="ECO:0000313" key="11">
    <source>
        <dbReference type="Proteomes" id="UP000290106"/>
    </source>
</evidence>
<dbReference type="EC" id="5.3.1.4" evidence="6"/>
<dbReference type="Pfam" id="PF11762">
    <property type="entry name" value="Arabinose_Iso_C"/>
    <property type="match status" value="1"/>
</dbReference>
<dbReference type="Proteomes" id="UP000290106">
    <property type="component" value="Unassembled WGS sequence"/>
</dbReference>
<dbReference type="SUPFAM" id="SSF53743">
    <property type="entry name" value="FucI/AraA N-terminal and middle domains"/>
    <property type="match status" value="1"/>
</dbReference>
<dbReference type="RefSeq" id="WP_129258087.1">
    <property type="nucleotide sequence ID" value="NZ_SDKC01000001.1"/>
</dbReference>
<dbReference type="OrthoDB" id="9765600at2"/>
<feature type="binding site" evidence="6">
    <location>
        <position position="451"/>
    </location>
    <ligand>
        <name>Mn(2+)</name>
        <dbReference type="ChEBI" id="CHEBI:29035"/>
    </ligand>
</feature>
<dbReference type="Pfam" id="PF02610">
    <property type="entry name" value="AraA_N"/>
    <property type="match status" value="1"/>
</dbReference>
<dbReference type="GO" id="GO:0019569">
    <property type="term" value="P:L-arabinose catabolic process to D-xylulose 5-phosphate"/>
    <property type="evidence" value="ECO:0007669"/>
    <property type="project" value="UniProtKB-UniRule"/>
</dbReference>
<protein>
    <recommendedName>
        <fullName evidence="6">L-arabinose isomerase</fullName>
        <ecNumber evidence="6">5.3.1.4</ecNumber>
    </recommendedName>
</protein>
<comment type="cofactor">
    <cofactor evidence="6">
        <name>Mn(2+)</name>
        <dbReference type="ChEBI" id="CHEBI:29035"/>
    </cofactor>
    <text evidence="6">Binds 1 Mn(2+) ion per subunit.</text>
</comment>
<dbReference type="InterPro" id="IPR004216">
    <property type="entry name" value="Fuc/Ara_isomerase_C"/>
</dbReference>
<feature type="binding site" evidence="6">
    <location>
        <position position="306"/>
    </location>
    <ligand>
        <name>Mn(2+)</name>
        <dbReference type="ChEBI" id="CHEBI:29035"/>
    </ligand>
</feature>
<feature type="domain" description="L-arabinose isomerase central" evidence="9">
    <location>
        <begin position="177"/>
        <end position="324"/>
    </location>
</feature>
<evidence type="ECO:0000256" key="4">
    <source>
        <dbReference type="ARBA" id="ARBA00023235"/>
    </source>
</evidence>
<organism evidence="10 11">
    <name type="scientific">Blautia faecicola</name>
    <dbReference type="NCBI Taxonomy" id="2509240"/>
    <lineage>
        <taxon>Bacteria</taxon>
        <taxon>Bacillati</taxon>
        <taxon>Bacillota</taxon>
        <taxon>Clostridia</taxon>
        <taxon>Lachnospirales</taxon>
        <taxon>Lachnospiraceae</taxon>
        <taxon>Blautia</taxon>
    </lineage>
</organism>
<dbReference type="AlphaFoldDB" id="A0A4Q1RJ91"/>
<dbReference type="Pfam" id="PF24856">
    <property type="entry name" value="AraA_central"/>
    <property type="match status" value="1"/>
</dbReference>
<evidence type="ECO:0000259" key="9">
    <source>
        <dbReference type="Pfam" id="PF24856"/>
    </source>
</evidence>
<evidence type="ECO:0000256" key="3">
    <source>
        <dbReference type="ARBA" id="ARBA00023211"/>
    </source>
</evidence>
<evidence type="ECO:0000259" key="7">
    <source>
        <dbReference type="Pfam" id="PF02610"/>
    </source>
</evidence>
<dbReference type="Gene3D" id="3.40.50.10940">
    <property type="match status" value="1"/>
</dbReference>
<comment type="catalytic activity">
    <reaction evidence="6">
        <text>beta-L-arabinopyranose = L-ribulose</text>
        <dbReference type="Rhea" id="RHEA:14821"/>
        <dbReference type="ChEBI" id="CHEBI:16880"/>
        <dbReference type="ChEBI" id="CHEBI:40886"/>
        <dbReference type="EC" id="5.3.1.4"/>
    </reaction>
</comment>
<feature type="domain" description="L-arabinose isomerase C-terminal" evidence="8">
    <location>
        <begin position="330"/>
        <end position="473"/>
    </location>
</feature>
<reference evidence="10 11" key="1">
    <citation type="submission" date="2019-01" db="EMBL/GenBank/DDBJ databases">
        <title>Blautia sp. nov. KGMB01111 isolated human feces.</title>
        <authorList>
            <person name="Park J.-E."/>
            <person name="Kim J.-S."/>
            <person name="Park S.-H."/>
        </authorList>
    </citation>
    <scope>NUCLEOTIDE SEQUENCE [LARGE SCALE GENOMIC DNA]</scope>
    <source>
        <strain evidence="10 11">KGMB01111</strain>
    </source>
</reference>
<evidence type="ECO:0000256" key="1">
    <source>
        <dbReference type="ARBA" id="ARBA00022723"/>
    </source>
</evidence>
<comment type="similarity">
    <text evidence="6">Belongs to the arabinose isomerase family.</text>
</comment>
<evidence type="ECO:0000256" key="5">
    <source>
        <dbReference type="ARBA" id="ARBA00023277"/>
    </source>
</evidence>
<dbReference type="InterPro" id="IPR009015">
    <property type="entry name" value="Fucose_isomerase_N/cen_sf"/>
</dbReference>
<evidence type="ECO:0000256" key="2">
    <source>
        <dbReference type="ARBA" id="ARBA00022935"/>
    </source>
</evidence>
<dbReference type="GO" id="GO:0005829">
    <property type="term" value="C:cytosol"/>
    <property type="evidence" value="ECO:0007669"/>
    <property type="project" value="TreeGrafter"/>
</dbReference>
<dbReference type="InterPro" id="IPR055390">
    <property type="entry name" value="AraA_central"/>
</dbReference>
<comment type="pathway">
    <text evidence="6">Carbohydrate degradation; L-arabinose degradation via L-ribulose; D-xylulose 5-phosphate from L-arabinose (bacterial route): step 1/3.</text>
</comment>
<feature type="domain" description="L-arabinose isomerase N-terminal" evidence="7">
    <location>
        <begin position="7"/>
        <end position="173"/>
    </location>
</feature>
<dbReference type="PANTHER" id="PTHR38464">
    <property type="entry name" value="L-ARABINOSE ISOMERASE"/>
    <property type="match status" value="1"/>
</dbReference>
<dbReference type="InterPro" id="IPR003762">
    <property type="entry name" value="Lara_isomerase"/>
</dbReference>
<feature type="binding site" evidence="6">
    <location>
        <position position="352"/>
    </location>
    <ligand>
        <name>Mn(2+)</name>
        <dbReference type="ChEBI" id="CHEBI:29035"/>
    </ligand>
</feature>
<evidence type="ECO:0000256" key="6">
    <source>
        <dbReference type="HAMAP-Rule" id="MF_00519"/>
    </source>
</evidence>
<dbReference type="NCBIfam" id="NF002795">
    <property type="entry name" value="PRK02929.1"/>
    <property type="match status" value="1"/>
</dbReference>
<dbReference type="UniPathway" id="UPA00145">
    <property type="reaction ID" value="UER00565"/>
</dbReference>
<evidence type="ECO:0000259" key="8">
    <source>
        <dbReference type="Pfam" id="PF11762"/>
    </source>
</evidence>
<dbReference type="HAMAP" id="MF_00519">
    <property type="entry name" value="Arabinose_Isome"/>
    <property type="match status" value="1"/>
</dbReference>
<dbReference type="InterPro" id="IPR055389">
    <property type="entry name" value="AraA_N"/>
</dbReference>
<keyword evidence="4 6" id="KW-0413">Isomerase</keyword>
<comment type="caution">
    <text evidence="10">The sequence shown here is derived from an EMBL/GenBank/DDBJ whole genome shotgun (WGS) entry which is preliminary data.</text>
</comment>
<keyword evidence="1 6" id="KW-0479">Metal-binding</keyword>
<name>A0A4Q1RJ91_9FIRM</name>
<dbReference type="InterPro" id="IPR024664">
    <property type="entry name" value="Ara_Isoase_C"/>
</dbReference>
<feature type="binding site" evidence="6">
    <location>
        <position position="335"/>
    </location>
    <ligand>
        <name>Mn(2+)</name>
        <dbReference type="ChEBI" id="CHEBI:29035"/>
    </ligand>
</feature>
<evidence type="ECO:0000313" key="10">
    <source>
        <dbReference type="EMBL" id="RXS75688.1"/>
    </source>
</evidence>
<comment type="function">
    <text evidence="6">Catalyzes the conversion of L-arabinose to L-ribulose.</text>
</comment>
<keyword evidence="2 6" id="KW-0054">Arabinose catabolism</keyword>
<keyword evidence="11" id="KW-1185">Reference proteome</keyword>
<accession>A0A4Q1RJ91</accession>
<sequence length="501" mass="56712">MKTTKNYKFWFATGSQDLYGDECLQKVAEHSQIIVNELNKSGILPYEVVWKPTLITNEVIRKTFNEANADEECAGVITWMHTFSPAKSWILGLQEYRKPLLHLHTQFNEEIPYDTIDMDFMNENQSAHGDREYGHIVSRMEIVRKVVVGHWAAKEVQEKIASWMRTAVGVMESSHIRVMRIADNMRNVAVTEGDKVEAQIRFGWEIDAYPVNEIAEAVQAVGKGDVDALVEEYYSKYQILLEGRDPEEFKKHVAVQAQIEIGFERFLEEKNYQAIVTHFGDLGALQQLPGLAIQRLMEKGYGFGGEGDWKTAAMVRLMKIMTTGKKDAKGTSFMEDYTYNLVPGKEGILEAHMLEVCPTIADGPISIKVNPLSMGDREDPARLVFTSKTGPAIATSLIDLGDRFRLIINDVDCKKTEKEMPKLPVATAFWTPQPDLATGAEAWILAGGAHHTAFSYDITAEQMGDWAEAMGIEAVYIDKDTQIRNFKNELKWNSMYYKLNK</sequence>
<dbReference type="SUPFAM" id="SSF50443">
    <property type="entry name" value="FucI/AraA C-terminal domain-like"/>
    <property type="match status" value="1"/>
</dbReference>
<dbReference type="EMBL" id="SDKC01000001">
    <property type="protein sequence ID" value="RXS75688.1"/>
    <property type="molecule type" value="Genomic_DNA"/>
</dbReference>
<dbReference type="GO" id="GO:0030145">
    <property type="term" value="F:manganese ion binding"/>
    <property type="evidence" value="ECO:0007669"/>
    <property type="project" value="UniProtKB-UniRule"/>
</dbReference>
<dbReference type="InterPro" id="IPR038583">
    <property type="entry name" value="AraA_N_sf"/>
</dbReference>
<proteinExistence type="inferred from homology"/>
<dbReference type="PIRSF" id="PIRSF001478">
    <property type="entry name" value="L-ara_isomerase"/>
    <property type="match status" value="1"/>
</dbReference>
<keyword evidence="5 6" id="KW-0119">Carbohydrate metabolism</keyword>
<dbReference type="PANTHER" id="PTHR38464:SF1">
    <property type="entry name" value="L-ARABINOSE ISOMERASE"/>
    <property type="match status" value="1"/>
</dbReference>
<gene>
    <name evidence="6" type="primary">araA</name>
    <name evidence="10" type="ORF">ETP43_10985</name>
</gene>
<dbReference type="GO" id="GO:0008733">
    <property type="term" value="F:L-arabinose isomerase activity"/>
    <property type="evidence" value="ECO:0007669"/>
    <property type="project" value="UniProtKB-UniRule"/>
</dbReference>
<keyword evidence="3 6" id="KW-0464">Manganese</keyword>